<dbReference type="Proteomes" id="UP000216133">
    <property type="component" value="Unassembled WGS sequence"/>
</dbReference>
<feature type="domain" description="N-acetyltransferase" evidence="4">
    <location>
        <begin position="6"/>
        <end position="171"/>
    </location>
</feature>
<dbReference type="PROSITE" id="PS51186">
    <property type="entry name" value="GNAT"/>
    <property type="match status" value="1"/>
</dbReference>
<organism evidence="5 6">
    <name type="scientific">Shouchella clausii</name>
    <name type="common">Alkalihalobacillus clausii</name>
    <dbReference type="NCBI Taxonomy" id="79880"/>
    <lineage>
        <taxon>Bacteria</taxon>
        <taxon>Bacillati</taxon>
        <taxon>Bacillota</taxon>
        <taxon>Bacilli</taxon>
        <taxon>Bacillales</taxon>
        <taxon>Bacillaceae</taxon>
        <taxon>Shouchella</taxon>
    </lineage>
</organism>
<proteinExistence type="inferred from homology"/>
<dbReference type="Gene3D" id="3.40.630.30">
    <property type="match status" value="1"/>
</dbReference>
<evidence type="ECO:0000313" key="6">
    <source>
        <dbReference type="Proteomes" id="UP000216133"/>
    </source>
</evidence>
<evidence type="ECO:0000256" key="3">
    <source>
        <dbReference type="ARBA" id="ARBA00038502"/>
    </source>
</evidence>
<dbReference type="CDD" id="cd04301">
    <property type="entry name" value="NAT_SF"/>
    <property type="match status" value="1"/>
</dbReference>
<dbReference type="InterPro" id="IPR051531">
    <property type="entry name" value="N-acetyltransferase"/>
</dbReference>
<keyword evidence="2" id="KW-0012">Acyltransferase</keyword>
<reference evidence="5 6" key="1">
    <citation type="submission" date="2017-07" db="EMBL/GenBank/DDBJ databases">
        <title>Isolation and whole genome analysis of endospore-forming bacteria from heroin.</title>
        <authorList>
            <person name="Kalinowski J."/>
            <person name="Ahrens B."/>
            <person name="Al-Dilaimi A."/>
            <person name="Winkler A."/>
            <person name="Wibberg D."/>
            <person name="Schleenbecker U."/>
            <person name="Ruckert C."/>
            <person name="Wolfel R."/>
            <person name="Grass G."/>
        </authorList>
    </citation>
    <scope>NUCLEOTIDE SEQUENCE [LARGE SCALE GENOMIC DNA]</scope>
    <source>
        <strain evidence="5 6">7523-2</strain>
    </source>
</reference>
<evidence type="ECO:0000259" key="4">
    <source>
        <dbReference type="PROSITE" id="PS51186"/>
    </source>
</evidence>
<dbReference type="PANTHER" id="PTHR43792">
    <property type="entry name" value="GNAT FAMILY, PUTATIVE (AFU_ORTHOLOGUE AFUA_3G00765)-RELATED-RELATED"/>
    <property type="match status" value="1"/>
</dbReference>
<dbReference type="SUPFAM" id="SSF55729">
    <property type="entry name" value="Acyl-CoA N-acyltransferases (Nat)"/>
    <property type="match status" value="1"/>
</dbReference>
<dbReference type="GO" id="GO:0016747">
    <property type="term" value="F:acyltransferase activity, transferring groups other than amino-acyl groups"/>
    <property type="evidence" value="ECO:0007669"/>
    <property type="project" value="InterPro"/>
</dbReference>
<dbReference type="InterPro" id="IPR000182">
    <property type="entry name" value="GNAT_dom"/>
</dbReference>
<dbReference type="PANTHER" id="PTHR43792:SF8">
    <property type="entry name" value="[RIBOSOMAL PROTEIN US5]-ALANINE N-ACETYLTRANSFERASE"/>
    <property type="match status" value="1"/>
</dbReference>
<accession>A0A268S1K4</accession>
<comment type="caution">
    <text evidence="5">The sequence shown here is derived from an EMBL/GenBank/DDBJ whole genome shotgun (WGS) entry which is preliminary data.</text>
</comment>
<dbReference type="RefSeq" id="WP_073303896.1">
    <property type="nucleotide sequence ID" value="NZ_CP155469.1"/>
</dbReference>
<protein>
    <submittedName>
        <fullName evidence="5">N-acetyltransferase</fullName>
    </submittedName>
</protein>
<comment type="similarity">
    <text evidence="3">Belongs to the acetyltransferase family. RimJ subfamily.</text>
</comment>
<keyword evidence="1 5" id="KW-0808">Transferase</keyword>
<evidence type="ECO:0000256" key="1">
    <source>
        <dbReference type="ARBA" id="ARBA00022679"/>
    </source>
</evidence>
<gene>
    <name evidence="5" type="ORF">CHH61_08330</name>
</gene>
<dbReference type="Pfam" id="PF13302">
    <property type="entry name" value="Acetyltransf_3"/>
    <property type="match status" value="1"/>
</dbReference>
<evidence type="ECO:0000313" key="5">
    <source>
        <dbReference type="EMBL" id="PAF26385.1"/>
    </source>
</evidence>
<sequence>MKGKNVYLREFKIDDWHDVHAYASLERVCRYQTWGPNNEKDSQNYVKQAIADARKCPRTRFAFAIALKNRERVVGAAELVIDIANRSGTIGYIVHPDYWGQGVATEAATCLIDDGFNRLKLHRIWATCDSRNIASAKVLKKIGMQQEGRLRDHLRLNDGWRDSLVFSLLEDERTRQ</sequence>
<evidence type="ECO:0000256" key="2">
    <source>
        <dbReference type="ARBA" id="ARBA00023315"/>
    </source>
</evidence>
<dbReference type="EMBL" id="NPBS01000037">
    <property type="protein sequence ID" value="PAF26385.1"/>
    <property type="molecule type" value="Genomic_DNA"/>
</dbReference>
<dbReference type="InterPro" id="IPR016181">
    <property type="entry name" value="Acyl_CoA_acyltransferase"/>
</dbReference>
<name>A0A268S1K4_SHOCL</name>
<dbReference type="AlphaFoldDB" id="A0A268S1K4"/>